<evidence type="ECO:0000259" key="6">
    <source>
        <dbReference type="Pfam" id="PF00294"/>
    </source>
</evidence>
<evidence type="ECO:0000256" key="3">
    <source>
        <dbReference type="ARBA" id="ARBA00023211"/>
    </source>
</evidence>
<dbReference type="InterPro" id="IPR029056">
    <property type="entry name" value="Ribokinase-like"/>
</dbReference>
<dbReference type="PANTHER" id="PTHR42909:SF1">
    <property type="entry name" value="CARBOHYDRATE KINASE PFKB DOMAIN-CONTAINING PROTEIN"/>
    <property type="match status" value="1"/>
</dbReference>
<comment type="caution">
    <text evidence="7">The sequence shown here is derived from an EMBL/GenBank/DDBJ whole genome shotgun (WGS) entry which is preliminary data.</text>
</comment>
<evidence type="ECO:0000313" key="7">
    <source>
        <dbReference type="EMBL" id="KAF7504385.1"/>
    </source>
</evidence>
<organism evidence="7 8">
    <name type="scientific">Endocarpon pusillum</name>
    <dbReference type="NCBI Taxonomy" id="364733"/>
    <lineage>
        <taxon>Eukaryota</taxon>
        <taxon>Fungi</taxon>
        <taxon>Dikarya</taxon>
        <taxon>Ascomycota</taxon>
        <taxon>Pezizomycotina</taxon>
        <taxon>Eurotiomycetes</taxon>
        <taxon>Chaetothyriomycetidae</taxon>
        <taxon>Verrucariales</taxon>
        <taxon>Verrucariaceae</taxon>
        <taxon>Endocarpon</taxon>
    </lineage>
</organism>
<feature type="domain" description="Carbohydrate kinase PfkB" evidence="6">
    <location>
        <begin position="418"/>
        <end position="603"/>
    </location>
</feature>
<accession>A0A8H7E0I7</accession>
<evidence type="ECO:0000256" key="1">
    <source>
        <dbReference type="ARBA" id="ARBA00022723"/>
    </source>
</evidence>
<dbReference type="SUPFAM" id="SSF110581">
    <property type="entry name" value="Indigoidine synthase A-like"/>
    <property type="match status" value="1"/>
</dbReference>
<dbReference type="GO" id="GO:0016798">
    <property type="term" value="F:hydrolase activity, acting on glycosyl bonds"/>
    <property type="evidence" value="ECO:0007669"/>
    <property type="project" value="UniProtKB-KW"/>
</dbReference>
<dbReference type="AlphaFoldDB" id="A0A8H7E0I7"/>
<dbReference type="Gene3D" id="3.40.1190.20">
    <property type="match status" value="1"/>
</dbReference>
<evidence type="ECO:0000256" key="4">
    <source>
        <dbReference type="ARBA" id="ARBA00023239"/>
    </source>
</evidence>
<keyword evidence="5" id="KW-0326">Glycosidase</keyword>
<dbReference type="CDD" id="cd01941">
    <property type="entry name" value="YeiC_kinase_like"/>
    <property type="match status" value="1"/>
</dbReference>
<keyword evidence="4" id="KW-0456">Lyase</keyword>
<dbReference type="SUPFAM" id="SSF53613">
    <property type="entry name" value="Ribokinase-like"/>
    <property type="match status" value="1"/>
</dbReference>
<dbReference type="Gene3D" id="3.40.1790.10">
    <property type="entry name" value="Indigoidine synthase domain"/>
    <property type="match status" value="1"/>
</dbReference>
<keyword evidence="1" id="KW-0479">Metal-binding</keyword>
<protein>
    <recommendedName>
        <fullName evidence="6">Carbohydrate kinase PfkB domain-containing protein</fullName>
    </recommendedName>
</protein>
<evidence type="ECO:0000256" key="2">
    <source>
        <dbReference type="ARBA" id="ARBA00022801"/>
    </source>
</evidence>
<keyword evidence="2" id="KW-0378">Hydrolase</keyword>
<evidence type="ECO:0000313" key="8">
    <source>
        <dbReference type="Proteomes" id="UP000606974"/>
    </source>
</evidence>
<dbReference type="GO" id="GO:0046872">
    <property type="term" value="F:metal ion binding"/>
    <property type="evidence" value="ECO:0007669"/>
    <property type="project" value="UniProtKB-KW"/>
</dbReference>
<dbReference type="InterPro" id="IPR011611">
    <property type="entry name" value="PfkB_dom"/>
</dbReference>
<dbReference type="GO" id="GO:0005737">
    <property type="term" value="C:cytoplasm"/>
    <property type="evidence" value="ECO:0007669"/>
    <property type="project" value="TreeGrafter"/>
</dbReference>
<evidence type="ECO:0000256" key="5">
    <source>
        <dbReference type="ARBA" id="ARBA00023295"/>
    </source>
</evidence>
<gene>
    <name evidence="7" type="ORF">GJ744_002251</name>
</gene>
<dbReference type="Pfam" id="PF04227">
    <property type="entry name" value="Indigoidine_A"/>
    <property type="match status" value="1"/>
</dbReference>
<dbReference type="Proteomes" id="UP000606974">
    <property type="component" value="Unassembled WGS sequence"/>
</dbReference>
<dbReference type="Pfam" id="PF00294">
    <property type="entry name" value="PfkB"/>
    <property type="match status" value="1"/>
</dbReference>
<dbReference type="OrthoDB" id="198885at2759"/>
<dbReference type="InterPro" id="IPR007342">
    <property type="entry name" value="PsuG"/>
</dbReference>
<dbReference type="InterPro" id="IPR022830">
    <property type="entry name" value="Indigdn_synthA-like"/>
</dbReference>
<dbReference type="GO" id="GO:0004730">
    <property type="term" value="F:pseudouridylate synthase activity"/>
    <property type="evidence" value="ECO:0007669"/>
    <property type="project" value="InterPro"/>
</dbReference>
<keyword evidence="8" id="KW-1185">Reference proteome</keyword>
<name>A0A8H7E0I7_9EURO</name>
<sequence>MPPLSRGLLRAASLCLRSSRRRFGSRSDFFKVSEEVQDALQHGKPVVALETTIYTHGFPYPENVALSSHLESLVRVNGGVPATIGVLNGVARVGLQAEELIELVSSAGRADTLKVSRRDLGYITGLGLAGKKLNGGTTIAGTMILAHLAGIKIFATGGLGGVHQGGENSLDISADLTELGRTPIAVISAGCKSFLDLPRTLEYLETQGVGIGTFADGRAGSVDLPAFYVRNSGVKSPRTIKDEKEAAAIVYTQSRFPVQSGLWFAGPVAEKDSLTKKEVDAWVKVAVDEAASKGIYGAANTPYILDKIKQLSGGRSVTANRAGISANVVRGTKVAVELAKLELREKDVLERRAIDINTASSSIPEPAKFERPGAHSPTAVSFPDSNQYDVLVAGALAADLSCDYAPLEGFANSVKPLPHTSNPANFLRSVGGVGHNVALAAHYAGASTLLCSAVGDDITGRALVEQVRTSDLPSMGIQVLDLAPDARTAQYVAVNDTNKELVIAMADMSILSCPLLVSRAHWEQIMTRHRPRWVIIDGNWSSSIISHIRAAARSIDACIAFEPVSAQKSSRLSKLIKPDDVIPDHFVDLITPNVLELQTMYHTARDALLFESESWWSIINALNLPGGGSRELFIQLTDSQLVDQGVPQQCLQLLPYMWTIVTKLGAQGCLLSQLLPPGDARLRDPEYAPYILGRACEEERTVGGVYMRLFPPAELVKPEDVVSVNGVGDTLLGVLVAALVKNGAGARVEDALTMAQQAAVKSLKTSKAVSEGVKGILDQS</sequence>
<dbReference type="PANTHER" id="PTHR42909">
    <property type="entry name" value="ZGC:136858"/>
    <property type="match status" value="1"/>
</dbReference>
<dbReference type="EMBL" id="JAACFV010000139">
    <property type="protein sequence ID" value="KAF7504385.1"/>
    <property type="molecule type" value="Genomic_DNA"/>
</dbReference>
<proteinExistence type="predicted"/>
<keyword evidence="3" id="KW-0464">Manganese</keyword>
<reference evidence="7" key="1">
    <citation type="submission" date="2020-02" db="EMBL/GenBank/DDBJ databases">
        <authorList>
            <person name="Palmer J.M."/>
        </authorList>
    </citation>
    <scope>NUCLEOTIDE SEQUENCE</scope>
    <source>
        <strain evidence="7">EPUS1.4</strain>
        <tissue evidence="7">Thallus</tissue>
    </source>
</reference>